<feature type="signal peptide" evidence="13">
    <location>
        <begin position="1"/>
        <end position="34"/>
    </location>
</feature>
<dbReference type="InterPro" id="IPR018928">
    <property type="entry name" value="HAP2/GCS1_dom"/>
</dbReference>
<dbReference type="OrthoDB" id="272303at2759"/>
<gene>
    <name evidence="15" type="ORF">HU200_041077</name>
</gene>
<evidence type="ECO:0000259" key="14">
    <source>
        <dbReference type="Pfam" id="PF10699"/>
    </source>
</evidence>
<evidence type="ECO:0000256" key="2">
    <source>
        <dbReference type="ARBA" id="ARBA00010929"/>
    </source>
</evidence>
<evidence type="ECO:0000256" key="3">
    <source>
        <dbReference type="ARBA" id="ARBA00022475"/>
    </source>
</evidence>
<protein>
    <recommendedName>
        <fullName evidence="14">Generative cell specific-1/HAP2 domain-containing protein</fullName>
    </recommendedName>
</protein>
<dbReference type="Proteomes" id="UP000636709">
    <property type="component" value="Unassembled WGS sequence"/>
</dbReference>
<name>A0A835BDH7_9POAL</name>
<evidence type="ECO:0000313" key="15">
    <source>
        <dbReference type="EMBL" id="KAF8690702.1"/>
    </source>
</evidence>
<comment type="caution">
    <text evidence="15">The sequence shown here is derived from an EMBL/GenBank/DDBJ whole genome shotgun (WGS) entry which is preliminary data.</text>
</comment>
<feature type="compositionally biased region" description="Basic and acidic residues" evidence="11">
    <location>
        <begin position="713"/>
        <end position="741"/>
    </location>
</feature>
<evidence type="ECO:0000256" key="5">
    <source>
        <dbReference type="ARBA" id="ARBA00022729"/>
    </source>
</evidence>
<feature type="chain" id="PRO_5032685159" description="Generative cell specific-1/HAP2 domain-containing protein" evidence="13">
    <location>
        <begin position="35"/>
        <end position="752"/>
    </location>
</feature>
<comment type="subcellular location">
    <subcellularLocation>
        <location evidence="1">Cell membrane</location>
        <topology evidence="1">Single-pass type I membrane protein</topology>
    </subcellularLocation>
</comment>
<evidence type="ECO:0000256" key="8">
    <source>
        <dbReference type="ARBA" id="ARBA00023136"/>
    </source>
</evidence>
<evidence type="ECO:0000256" key="9">
    <source>
        <dbReference type="ARBA" id="ARBA00023157"/>
    </source>
</evidence>
<dbReference type="InterPro" id="IPR040326">
    <property type="entry name" value="HAP2/GCS1"/>
</dbReference>
<dbReference type="AlphaFoldDB" id="A0A835BDH7"/>
<keyword evidence="3" id="KW-1003">Cell membrane</keyword>
<keyword evidence="9" id="KW-1015">Disulfide bond</keyword>
<keyword evidence="16" id="KW-1185">Reference proteome</keyword>
<accession>A0A835BDH7</accession>
<feature type="compositionally biased region" description="Basic residues" evidence="11">
    <location>
        <begin position="617"/>
        <end position="658"/>
    </location>
</feature>
<feature type="transmembrane region" description="Helical" evidence="12">
    <location>
        <begin position="562"/>
        <end position="590"/>
    </location>
</feature>
<keyword evidence="8 12" id="KW-0472">Membrane</keyword>
<evidence type="ECO:0000256" key="7">
    <source>
        <dbReference type="ARBA" id="ARBA00023121"/>
    </source>
</evidence>
<dbReference type="PANTHER" id="PTHR31764:SF0">
    <property type="entry name" value="GENERATIVE CELL SPECIFIC-1_HAP2 DOMAIN-CONTAINING PROTEIN"/>
    <property type="match status" value="1"/>
</dbReference>
<sequence>MAPPPPPRPSLRAAALFIVVVAFLLAALLGGAGGTEVLSKSRLERCERDSDAGGALSCKQKLVLNLAVPAGSSGGEASLVTKVVDAENGTEAATRSIQDPPIITVEKSAVSAVYAINYLMDVAYRPEERVVETRKCEPDAGANVVGGCERLWNGNGAVIEHTEPVCCPCGPYQRAPSSCGNFFDKMVKGKRNTAHCLRFQDDWFHVWEIDQRRSSLGFSIKVQVKKRSSVSEVVVTPENKTVVSSDNFLRVNLIGEFGGYDHIPAFDNMYLVTPRKGAGSGQPQDLGDEKSRWMLLERIRFGPECNKIGVGYEAFQNQPSFCYAPLSSCVNDQLWNYLESDKNRVSRNQVPQYVVEGRFQRINQHPNAGVHSFSVGVTEALSSNLLLELHADDIEYFYQRSPGKIISIDVPPFEALSQIGNAAVTTKNIGKLESSYTLTFKCLTGISNMEEQYYVMKPGEVTIRSFDLRSSTDRAETYQCTAILKASDFTEVDRGQCQFSTTATVFNNGSQIGSTNDLKETGIWEAIKAFCVNFWDFVINFLTGRSCSWTKCSSLLDFACHFQYICIGWVIIICLLLTMVPTGAVTLWLLHQKGFFDPLCDWWEDLWGLDTHDDRDHHHRRHKKGHHHHHHHHRHSHHHHRHHHHARKSEHGHHHVLHRHGEQQPEAAAEDEGRHWRHGHETALSVQHRGAAEHKYRHGKVVAQYFDGPSRPRGAEEALEFRERRPDEVRHAQHGLHDGERRHSRAPGYERF</sequence>
<proteinExistence type="inferred from homology"/>
<evidence type="ECO:0000256" key="10">
    <source>
        <dbReference type="ARBA" id="ARBA00023279"/>
    </source>
</evidence>
<keyword evidence="4 12" id="KW-0812">Transmembrane</keyword>
<dbReference type="PANTHER" id="PTHR31764">
    <property type="entry name" value="PROTEIN HAPLESS 2"/>
    <property type="match status" value="1"/>
</dbReference>
<evidence type="ECO:0000256" key="1">
    <source>
        <dbReference type="ARBA" id="ARBA00004251"/>
    </source>
</evidence>
<evidence type="ECO:0000313" key="16">
    <source>
        <dbReference type="Proteomes" id="UP000636709"/>
    </source>
</evidence>
<feature type="region of interest" description="Disordered" evidence="11">
    <location>
        <begin position="705"/>
        <end position="752"/>
    </location>
</feature>
<evidence type="ECO:0000256" key="13">
    <source>
        <dbReference type="SAM" id="SignalP"/>
    </source>
</evidence>
<evidence type="ECO:0000256" key="11">
    <source>
        <dbReference type="SAM" id="MobiDB-lite"/>
    </source>
</evidence>
<evidence type="ECO:0000256" key="4">
    <source>
        <dbReference type="ARBA" id="ARBA00022692"/>
    </source>
</evidence>
<keyword evidence="10" id="KW-0278">Fertilization</keyword>
<organism evidence="15 16">
    <name type="scientific">Digitaria exilis</name>
    <dbReference type="NCBI Taxonomy" id="1010633"/>
    <lineage>
        <taxon>Eukaryota</taxon>
        <taxon>Viridiplantae</taxon>
        <taxon>Streptophyta</taxon>
        <taxon>Embryophyta</taxon>
        <taxon>Tracheophyta</taxon>
        <taxon>Spermatophyta</taxon>
        <taxon>Magnoliopsida</taxon>
        <taxon>Liliopsida</taxon>
        <taxon>Poales</taxon>
        <taxon>Poaceae</taxon>
        <taxon>PACMAD clade</taxon>
        <taxon>Panicoideae</taxon>
        <taxon>Panicodae</taxon>
        <taxon>Paniceae</taxon>
        <taxon>Anthephorinae</taxon>
        <taxon>Digitaria</taxon>
    </lineage>
</organism>
<keyword evidence="5 13" id="KW-0732">Signal</keyword>
<dbReference type="Pfam" id="PF10699">
    <property type="entry name" value="HAP2-GCS1"/>
    <property type="match status" value="1"/>
</dbReference>
<dbReference type="GO" id="GO:0008289">
    <property type="term" value="F:lipid binding"/>
    <property type="evidence" value="ECO:0007669"/>
    <property type="project" value="UniProtKB-KW"/>
</dbReference>
<evidence type="ECO:0000256" key="6">
    <source>
        <dbReference type="ARBA" id="ARBA00022989"/>
    </source>
</evidence>
<feature type="domain" description="Generative cell specific-1/HAP2" evidence="14">
    <location>
        <begin position="56"/>
        <end position="567"/>
    </location>
</feature>
<comment type="similarity">
    <text evidence="2">Belongs to the HAP2/GCS1 family.</text>
</comment>
<keyword evidence="6 12" id="KW-1133">Transmembrane helix</keyword>
<feature type="region of interest" description="Disordered" evidence="11">
    <location>
        <begin position="617"/>
        <end position="673"/>
    </location>
</feature>
<reference evidence="15" key="1">
    <citation type="submission" date="2020-07" db="EMBL/GenBank/DDBJ databases">
        <title>Genome sequence and genetic diversity analysis of an under-domesticated orphan crop, white fonio (Digitaria exilis).</title>
        <authorList>
            <person name="Bennetzen J.L."/>
            <person name="Chen S."/>
            <person name="Ma X."/>
            <person name="Wang X."/>
            <person name="Yssel A.E.J."/>
            <person name="Chaluvadi S.R."/>
            <person name="Johnson M."/>
            <person name="Gangashetty P."/>
            <person name="Hamidou F."/>
            <person name="Sanogo M.D."/>
            <person name="Zwaenepoel A."/>
            <person name="Wallace J."/>
            <person name="Van De Peer Y."/>
            <person name="Van Deynze A."/>
        </authorList>
    </citation>
    <scope>NUCLEOTIDE SEQUENCE</scope>
    <source>
        <tissue evidence="15">Leaves</tissue>
    </source>
</reference>
<dbReference type="EMBL" id="JACEFO010001972">
    <property type="protein sequence ID" value="KAF8690702.1"/>
    <property type="molecule type" value="Genomic_DNA"/>
</dbReference>
<keyword evidence="7" id="KW-0446">Lipid-binding</keyword>
<dbReference type="GO" id="GO:0005886">
    <property type="term" value="C:plasma membrane"/>
    <property type="evidence" value="ECO:0007669"/>
    <property type="project" value="UniProtKB-SubCell"/>
</dbReference>
<evidence type="ECO:0000256" key="12">
    <source>
        <dbReference type="SAM" id="Phobius"/>
    </source>
</evidence>